<dbReference type="PANTHER" id="PTHR38589:SF1">
    <property type="entry name" value="BLR0621 PROTEIN"/>
    <property type="match status" value="1"/>
</dbReference>
<gene>
    <name evidence="2" type="ORF">ETU37_04325</name>
</gene>
<evidence type="ECO:0000259" key="1">
    <source>
        <dbReference type="Pfam" id="PF03734"/>
    </source>
</evidence>
<dbReference type="RefSeq" id="WP_129985675.1">
    <property type="nucleotide sequence ID" value="NZ_SDPU01000012.1"/>
</dbReference>
<keyword evidence="3" id="KW-1185">Reference proteome</keyword>
<dbReference type="EMBL" id="SDPU01000012">
    <property type="protein sequence ID" value="RYU14139.1"/>
    <property type="molecule type" value="Genomic_DNA"/>
</dbReference>
<protein>
    <recommendedName>
        <fullName evidence="1">L,D-TPase catalytic domain-containing protein</fullName>
    </recommendedName>
</protein>
<comment type="caution">
    <text evidence="2">The sequence shown here is derived from an EMBL/GenBank/DDBJ whole genome shotgun (WGS) entry which is preliminary data.</text>
</comment>
<evidence type="ECO:0000313" key="3">
    <source>
        <dbReference type="Proteomes" id="UP000291189"/>
    </source>
</evidence>
<dbReference type="OrthoDB" id="186490at2"/>
<proteinExistence type="predicted"/>
<name>A0A4Q5J8I0_9ACTN</name>
<organism evidence="2 3">
    <name type="scientific">Nocardioides iriomotensis</name>
    <dbReference type="NCBI Taxonomy" id="715784"/>
    <lineage>
        <taxon>Bacteria</taxon>
        <taxon>Bacillati</taxon>
        <taxon>Actinomycetota</taxon>
        <taxon>Actinomycetes</taxon>
        <taxon>Propionibacteriales</taxon>
        <taxon>Nocardioidaceae</taxon>
        <taxon>Nocardioides</taxon>
    </lineage>
</organism>
<dbReference type="InterPro" id="IPR005490">
    <property type="entry name" value="LD_TPept_cat_dom"/>
</dbReference>
<sequence length="256" mass="28510">MGRLSGVLAAGLGAVLLVTTVAVPGPAAAAGSLPSYLQVGDGVRQLVTVTSDRWSDTRARLSVWERAAGGDWQRVRGPVRVRLGWNGWVPGGRRRQNTGTTPAGSYSMERAFGTRTSPGTALDYRHVDRDDVWPYEPRDPATYNILQPRRAAGSHWRPDYHERLRSYGYEYSYAVVLGFNLPRDVRWSSERRQYVAGTPADTRRGGGIFLHVQRSTYTAGCVAAPLDDVRWIVRRLDPAASPRIVMGPTDWVKRRY</sequence>
<reference evidence="2 3" key="1">
    <citation type="submission" date="2019-01" db="EMBL/GenBank/DDBJ databases">
        <title>Nocardioides guangzhouensis sp. nov., an actinobacterium isolated from soil.</title>
        <authorList>
            <person name="Fu Y."/>
            <person name="Cai Y."/>
            <person name="Lin Z."/>
            <person name="Chen P."/>
        </authorList>
    </citation>
    <scope>NUCLEOTIDE SEQUENCE [LARGE SCALE GENOMIC DNA]</scope>
    <source>
        <strain evidence="2 3">NBRC 105384</strain>
    </source>
</reference>
<dbReference type="Pfam" id="PF03734">
    <property type="entry name" value="YkuD"/>
    <property type="match status" value="1"/>
</dbReference>
<feature type="domain" description="L,D-TPase catalytic" evidence="1">
    <location>
        <begin position="92"/>
        <end position="239"/>
    </location>
</feature>
<evidence type="ECO:0000313" key="2">
    <source>
        <dbReference type="EMBL" id="RYU14139.1"/>
    </source>
</evidence>
<dbReference type="AlphaFoldDB" id="A0A4Q5J8I0"/>
<accession>A0A4Q5J8I0</accession>
<dbReference type="PANTHER" id="PTHR38589">
    <property type="entry name" value="BLR0621 PROTEIN"/>
    <property type="match status" value="1"/>
</dbReference>
<dbReference type="GO" id="GO:0016740">
    <property type="term" value="F:transferase activity"/>
    <property type="evidence" value="ECO:0007669"/>
    <property type="project" value="InterPro"/>
</dbReference>
<dbReference type="Proteomes" id="UP000291189">
    <property type="component" value="Unassembled WGS sequence"/>
</dbReference>